<accession>A0A8J2TRZ3</accession>
<dbReference type="EMBL" id="BMEV01000060">
    <property type="protein sequence ID" value="GFZ85187.1"/>
    <property type="molecule type" value="Genomic_DNA"/>
</dbReference>
<sequence>MITALNLNQLKEEALQRARIMVENGLYSRFRLSYQERVKKAQLGCIGELAFEKFLQNLGIPYQLDREGFENRNTDEFDFSINNKIIDVKVAKKSTRNNPNDSWTYGYPEEQHPERKDFVVIGWVDFVKNEVGFYGWLTGERIARFPVVEQNSYRGYRYLTPNHEFQWGEMNKNFGMLFHEIYRS</sequence>
<dbReference type="Proteomes" id="UP000602050">
    <property type="component" value="Unassembled WGS sequence"/>
</dbReference>
<keyword evidence="2" id="KW-1185">Reference proteome</keyword>
<reference evidence="1" key="1">
    <citation type="journal article" date="2014" name="Int. J. Syst. Evol. Microbiol.">
        <title>Complete genome sequence of Corynebacterium casei LMG S-19264T (=DSM 44701T), isolated from a smear-ripened cheese.</title>
        <authorList>
            <consortium name="US DOE Joint Genome Institute (JGI-PGF)"/>
            <person name="Walter F."/>
            <person name="Albersmeier A."/>
            <person name="Kalinowski J."/>
            <person name="Ruckert C."/>
        </authorList>
    </citation>
    <scope>NUCLEOTIDE SEQUENCE</scope>
    <source>
        <strain evidence="1">CGMCC 1.12360</strain>
    </source>
</reference>
<dbReference type="AlphaFoldDB" id="A0A8J2TRZ3"/>
<reference evidence="1" key="2">
    <citation type="submission" date="2020-09" db="EMBL/GenBank/DDBJ databases">
        <authorList>
            <person name="Sun Q."/>
            <person name="Zhou Y."/>
        </authorList>
    </citation>
    <scope>NUCLEOTIDE SEQUENCE</scope>
    <source>
        <strain evidence="1">CGMCC 1.12360</strain>
    </source>
</reference>
<dbReference type="RefSeq" id="WP_188392919.1">
    <property type="nucleotide sequence ID" value="NZ_BMEV01000060.1"/>
</dbReference>
<name>A0A8J2TRZ3_9BACI</name>
<proteinExistence type="predicted"/>
<gene>
    <name evidence="1" type="ORF">GCM10010978_26720</name>
</gene>
<evidence type="ECO:0000313" key="1">
    <source>
        <dbReference type="EMBL" id="GFZ85187.1"/>
    </source>
</evidence>
<evidence type="ECO:0000313" key="2">
    <source>
        <dbReference type="Proteomes" id="UP000602050"/>
    </source>
</evidence>
<comment type="caution">
    <text evidence="1">The sequence shown here is derived from an EMBL/GenBank/DDBJ whole genome shotgun (WGS) entry which is preliminary data.</text>
</comment>
<protein>
    <recommendedName>
        <fullName evidence="3">Restriction endonuclease</fullName>
    </recommendedName>
</protein>
<evidence type="ECO:0008006" key="3">
    <source>
        <dbReference type="Google" id="ProtNLM"/>
    </source>
</evidence>
<organism evidence="1 2">
    <name type="scientific">Compostibacillus humi</name>
    <dbReference type="NCBI Taxonomy" id="1245525"/>
    <lineage>
        <taxon>Bacteria</taxon>
        <taxon>Bacillati</taxon>
        <taxon>Bacillota</taxon>
        <taxon>Bacilli</taxon>
        <taxon>Bacillales</taxon>
        <taxon>Bacillaceae</taxon>
        <taxon>Compostibacillus</taxon>
    </lineage>
</organism>